<dbReference type="SUPFAM" id="SSF49899">
    <property type="entry name" value="Concanavalin A-like lectins/glucanases"/>
    <property type="match status" value="1"/>
</dbReference>
<dbReference type="InterPro" id="IPR050546">
    <property type="entry name" value="Glycosyl_Hydrlase_16"/>
</dbReference>
<dbReference type="AlphaFoldDB" id="A0A0G2HM28"/>
<dbReference type="PANTHER" id="PTHR10963">
    <property type="entry name" value="GLYCOSYL HYDROLASE-RELATED"/>
    <property type="match status" value="1"/>
</dbReference>
<dbReference type="GO" id="GO:0004553">
    <property type="term" value="F:hydrolase activity, hydrolyzing O-glycosyl compounds"/>
    <property type="evidence" value="ECO:0007669"/>
    <property type="project" value="InterPro"/>
</dbReference>
<dbReference type="InterPro" id="IPR013320">
    <property type="entry name" value="ConA-like_dom_sf"/>
</dbReference>
<dbReference type="Pfam" id="PF26113">
    <property type="entry name" value="GH16_XgeA"/>
    <property type="match status" value="1"/>
</dbReference>
<dbReference type="Gene3D" id="2.60.120.200">
    <property type="match status" value="1"/>
</dbReference>
<sequence length="395" mass="43147">MAYSLAVSYAGQALIDGFDFISTPDPTEGFVAYQNLPSALSYGYATVNTTTNTVKLSVDSTNSYDSDGSLGGRPSIRIESKQPVDQGLVIGDFAHMPGSVCGTWPAFWMYGPDWPDGGEIDIIEGANMAYRNLISAHTGELCTLPKSGLYTGTQQYTNCTYDEDIGLVEGCNYAPPLSDTSTYGDDFNAVGGGVYAMDWTNEAIRIWHFPRNKIPQNIVDKKPDPSTWGTPQALFGGSSDPDSCDVGVSFKNMTIVLNIDFCGSYAGGSQWGSSSCYAYASSCEIWVGNSPSHFPVQFYIRSSDERASVAQFSHRSSDKRAGVADFSHRPCDERAGVAHFSHRPYDERAGVAHFSHRPCDERAGVAHFSHRPCNERAGVAHFSHRPYDELGRLYR</sequence>
<accession>A0A0G2HM28</accession>
<name>A0A0G2HM28_9PEZI</name>
<gene>
    <name evidence="2" type="ORF">UCDDA912_g04007</name>
</gene>
<organism evidence="2 3">
    <name type="scientific">Diaporthe ampelina</name>
    <dbReference type="NCBI Taxonomy" id="1214573"/>
    <lineage>
        <taxon>Eukaryota</taxon>
        <taxon>Fungi</taxon>
        <taxon>Dikarya</taxon>
        <taxon>Ascomycota</taxon>
        <taxon>Pezizomycotina</taxon>
        <taxon>Sordariomycetes</taxon>
        <taxon>Sordariomycetidae</taxon>
        <taxon>Diaporthales</taxon>
        <taxon>Diaporthaceae</taxon>
        <taxon>Diaporthe</taxon>
    </lineage>
</organism>
<dbReference type="GO" id="GO:0009251">
    <property type="term" value="P:glucan catabolic process"/>
    <property type="evidence" value="ECO:0007669"/>
    <property type="project" value="TreeGrafter"/>
</dbReference>
<dbReference type="EMBL" id="LCUC01000140">
    <property type="protein sequence ID" value="KKY36043.1"/>
    <property type="molecule type" value="Genomic_DNA"/>
</dbReference>
<dbReference type="OrthoDB" id="192832at2759"/>
<dbReference type="STRING" id="1214573.A0A0G2HM28"/>
<proteinExistence type="predicted"/>
<evidence type="ECO:0000259" key="1">
    <source>
        <dbReference type="PROSITE" id="PS51762"/>
    </source>
</evidence>
<dbReference type="PROSITE" id="PS51762">
    <property type="entry name" value="GH16_2"/>
    <property type="match status" value="1"/>
</dbReference>
<dbReference type="CDD" id="cd02181">
    <property type="entry name" value="GH16_fungal_Lam16A_glucanase"/>
    <property type="match status" value="1"/>
</dbReference>
<protein>
    <submittedName>
        <fullName evidence="2">Putative mixed-linked glucanase</fullName>
    </submittedName>
</protein>
<dbReference type="Proteomes" id="UP000034680">
    <property type="component" value="Unassembled WGS sequence"/>
</dbReference>
<comment type="caution">
    <text evidence="2">The sequence shown here is derived from an EMBL/GenBank/DDBJ whole genome shotgun (WGS) entry which is preliminary data.</text>
</comment>
<reference evidence="2 3" key="1">
    <citation type="submission" date="2015-05" db="EMBL/GenBank/DDBJ databases">
        <title>Distinctive expansion of gene families associated with plant cell wall degradation and secondary metabolism in the genomes of grapevine trunk pathogens.</title>
        <authorList>
            <person name="Lawrence D.P."/>
            <person name="Travadon R."/>
            <person name="Rolshausen P.E."/>
            <person name="Baumgartner K."/>
        </authorList>
    </citation>
    <scope>NUCLEOTIDE SEQUENCE [LARGE SCALE GENOMIC DNA]</scope>
    <source>
        <strain evidence="2">DA912</strain>
    </source>
</reference>
<feature type="domain" description="GH16" evidence="1">
    <location>
        <begin position="16"/>
        <end position="311"/>
    </location>
</feature>
<keyword evidence="3" id="KW-1185">Reference proteome</keyword>
<reference evidence="2 3" key="2">
    <citation type="submission" date="2015-05" db="EMBL/GenBank/DDBJ databases">
        <authorList>
            <person name="Morales-Cruz A."/>
            <person name="Amrine K.C."/>
            <person name="Cantu D."/>
        </authorList>
    </citation>
    <scope>NUCLEOTIDE SEQUENCE [LARGE SCALE GENOMIC DNA]</scope>
    <source>
        <strain evidence="2">DA912</strain>
    </source>
</reference>
<evidence type="ECO:0000313" key="2">
    <source>
        <dbReference type="EMBL" id="KKY36043.1"/>
    </source>
</evidence>
<evidence type="ECO:0000313" key="3">
    <source>
        <dbReference type="Proteomes" id="UP000034680"/>
    </source>
</evidence>
<dbReference type="InterPro" id="IPR000757">
    <property type="entry name" value="Beta-glucanase-like"/>
</dbReference>
<dbReference type="PANTHER" id="PTHR10963:SF24">
    <property type="entry name" value="GLYCOSIDASE C21B10.07-RELATED"/>
    <property type="match status" value="1"/>
</dbReference>